<evidence type="ECO:0000259" key="3">
    <source>
        <dbReference type="SMART" id="SM00495"/>
    </source>
</evidence>
<evidence type="ECO:0000313" key="4">
    <source>
        <dbReference type="EMBL" id="GAD76587.1"/>
    </source>
</evidence>
<dbReference type="Gene3D" id="2.10.10.20">
    <property type="entry name" value="Carbohydrate-binding module superfamily 5/12"/>
    <property type="match status" value="1"/>
</dbReference>
<dbReference type="STRING" id="1219077.VAZ01S_047_00080"/>
<dbReference type="GO" id="GO:0005975">
    <property type="term" value="P:carbohydrate metabolic process"/>
    <property type="evidence" value="ECO:0007669"/>
    <property type="project" value="InterPro"/>
</dbReference>
<evidence type="ECO:0000313" key="5">
    <source>
        <dbReference type="Proteomes" id="UP000016567"/>
    </source>
</evidence>
<name>U3ATL8_9VIBR</name>
<dbReference type="InterPro" id="IPR036573">
    <property type="entry name" value="CBM_sf_5/12"/>
</dbReference>
<protein>
    <recommendedName>
        <fullName evidence="3">Chitin-binding type-3 domain-containing protein</fullName>
    </recommendedName>
</protein>
<dbReference type="EMBL" id="BATL01000047">
    <property type="protein sequence ID" value="GAD76587.1"/>
    <property type="molecule type" value="Genomic_DNA"/>
</dbReference>
<keyword evidence="5" id="KW-1185">Reference proteome</keyword>
<dbReference type="Proteomes" id="UP000016567">
    <property type="component" value="Unassembled WGS sequence"/>
</dbReference>
<dbReference type="SMART" id="SM00495">
    <property type="entry name" value="ChtBD3"/>
    <property type="match status" value="1"/>
</dbReference>
<dbReference type="RefSeq" id="WP_021710334.1">
    <property type="nucleotide sequence ID" value="NZ_BAOB01000258.1"/>
</dbReference>
<keyword evidence="1" id="KW-0378">Hydrolase</keyword>
<dbReference type="AlphaFoldDB" id="U3ATL8"/>
<keyword evidence="2" id="KW-0175">Coiled coil</keyword>
<dbReference type="GO" id="GO:0030246">
    <property type="term" value="F:carbohydrate binding"/>
    <property type="evidence" value="ECO:0007669"/>
    <property type="project" value="InterPro"/>
</dbReference>
<gene>
    <name evidence="4" type="ORF">VAZ01S_047_00080</name>
</gene>
<feature type="coiled-coil region" evidence="2">
    <location>
        <begin position="480"/>
        <end position="507"/>
    </location>
</feature>
<evidence type="ECO:0000256" key="2">
    <source>
        <dbReference type="SAM" id="Coils"/>
    </source>
</evidence>
<feature type="domain" description="Chitin-binding type-3" evidence="3">
    <location>
        <begin position="710"/>
        <end position="756"/>
    </location>
</feature>
<dbReference type="SUPFAM" id="SSF51055">
    <property type="entry name" value="Carbohydrate binding domain"/>
    <property type="match status" value="1"/>
</dbReference>
<dbReference type="CDD" id="cd12215">
    <property type="entry name" value="ChiC_BD"/>
    <property type="match status" value="1"/>
</dbReference>
<comment type="caution">
    <text evidence="4">The sequence shown here is derived from an EMBL/GenBank/DDBJ whole genome shotgun (WGS) entry which is preliminary data.</text>
</comment>
<dbReference type="GO" id="GO:0005576">
    <property type="term" value="C:extracellular region"/>
    <property type="evidence" value="ECO:0007669"/>
    <property type="project" value="InterPro"/>
</dbReference>
<dbReference type="InterPro" id="IPR003610">
    <property type="entry name" value="CBM5/12"/>
</dbReference>
<sequence>MTDTIDTSVINQEFASDLFDNRLFDVNIVDPINNDSIYFNQLIVTDGVGTKTLKQRLTIKNMTSNDINFTDMSEFPASEEYHHFELKFRSGVFLESDYFPKFSEVDNWHISEPRINTETDMWSIYFVSSKPISLATQMTLNFDFEYRSAMGINTSQHEGAAELFFSYHQIKANQQEDHTQGRVTKKIAILNQSSGNPYIRDMRDYLVQNNKKIDGIELNVLSKFYGLKNLSNQRDNELLQLIEKQGNDLNRVDEEIKNTVTATRVALDQKDEELAQRLSEATLQLNTKDDELKAQLVAAESQLLAKNDELGQILSTAKQELESQDTQFANRLDEHREYLESHITQAGQELVAQRCELDEKDAQLAQTIANHRLELDTNDKHLERLIDNNQSTLAHSIDALTVQANEQSLLITANEKKAEAVEERNRQQHIQQNQKLDQNKVELVQKVDDEVSLLKDEIDRSVIHFNEQHLEVNMQLGQVVESSKQVLEKFEQTKSELEDSLIQMTTTVDDVVTEMSVEKGRLEAVKDIITKVESDVVAAQSDIITNAVLSKNQHEENHQGLQELGERISVLNSKLKEYQEKVTTRFDEVTALIAENKASQDQFNRDYVDRINLLQESIDSVKAMQQLQLLSVSVSVSKVIKRQMVTMRLTAYDFTVGYSVSALHGEISIEGDVIHYRAPDDQVEEVITLTANEISREIKFDVLEHCGRQLPHWNSGSVYTKGDRVVEAGIEYVANWWTIGQSPKSNCKKSDAWRKVGPMKDDCDEHEFER</sequence>
<dbReference type="OrthoDB" id="9790784at2"/>
<accession>U3ATL8</accession>
<reference evidence="4 5" key="1">
    <citation type="submission" date="2013-09" db="EMBL/GenBank/DDBJ databases">
        <title>Whole genome shotgun sequence of Vibrio azureus NBRC 104587.</title>
        <authorList>
            <person name="Isaki S."/>
            <person name="Hosoyama A."/>
            <person name="Numata M."/>
            <person name="Hashimoto M."/>
            <person name="Hosoyama Y."/>
            <person name="Tsuchikane K."/>
            <person name="Noguchi M."/>
            <person name="Hirakata S."/>
            <person name="Ichikawa N."/>
            <person name="Ohji S."/>
            <person name="Yamazoe A."/>
            <person name="Fujita N."/>
        </authorList>
    </citation>
    <scope>NUCLEOTIDE SEQUENCE [LARGE SCALE GENOMIC DNA]</scope>
    <source>
        <strain evidence="4 5">NBRC 104587</strain>
    </source>
</reference>
<dbReference type="GO" id="GO:0004553">
    <property type="term" value="F:hydrolase activity, hydrolyzing O-glycosyl compounds"/>
    <property type="evidence" value="ECO:0007669"/>
    <property type="project" value="InterPro"/>
</dbReference>
<evidence type="ECO:0000256" key="1">
    <source>
        <dbReference type="ARBA" id="ARBA00022801"/>
    </source>
</evidence>
<proteinExistence type="predicted"/>
<organism evidence="4 5">
    <name type="scientific">Vibrio azureus NBRC 104587</name>
    <dbReference type="NCBI Taxonomy" id="1219077"/>
    <lineage>
        <taxon>Bacteria</taxon>
        <taxon>Pseudomonadati</taxon>
        <taxon>Pseudomonadota</taxon>
        <taxon>Gammaproteobacteria</taxon>
        <taxon>Vibrionales</taxon>
        <taxon>Vibrionaceae</taxon>
        <taxon>Vibrio</taxon>
    </lineage>
</organism>